<evidence type="ECO:0000313" key="2">
    <source>
        <dbReference type="EMBL" id="KAK8985976.1"/>
    </source>
</evidence>
<gene>
    <name evidence="2" type="ORF">V6N11_037695</name>
</gene>
<accession>A0ABR2PC24</accession>
<dbReference type="CDD" id="cd06222">
    <property type="entry name" value="RNase_H_like"/>
    <property type="match status" value="1"/>
</dbReference>
<dbReference type="SUPFAM" id="SSF53098">
    <property type="entry name" value="Ribonuclease H-like"/>
    <property type="match status" value="1"/>
</dbReference>
<dbReference type="Gene3D" id="3.30.420.10">
    <property type="entry name" value="Ribonuclease H-like superfamily/Ribonuclease H"/>
    <property type="match status" value="1"/>
</dbReference>
<dbReference type="Pfam" id="PF13456">
    <property type="entry name" value="RVT_3"/>
    <property type="match status" value="1"/>
</dbReference>
<dbReference type="EMBL" id="JBBPBN010000066">
    <property type="protein sequence ID" value="KAK8985976.1"/>
    <property type="molecule type" value="Genomic_DNA"/>
</dbReference>
<dbReference type="InterPro" id="IPR044730">
    <property type="entry name" value="RNase_H-like_dom_plant"/>
</dbReference>
<dbReference type="InterPro" id="IPR053151">
    <property type="entry name" value="RNase_H-like"/>
</dbReference>
<dbReference type="PANTHER" id="PTHR47723">
    <property type="entry name" value="OS05G0353850 PROTEIN"/>
    <property type="match status" value="1"/>
</dbReference>
<evidence type="ECO:0000313" key="3">
    <source>
        <dbReference type="Proteomes" id="UP001396334"/>
    </source>
</evidence>
<proteinExistence type="predicted"/>
<protein>
    <recommendedName>
        <fullName evidence="1">RNase H type-1 domain-containing protein</fullName>
    </recommendedName>
</protein>
<dbReference type="PANTHER" id="PTHR47723:SF19">
    <property type="entry name" value="POLYNUCLEOTIDYL TRANSFERASE, RIBONUCLEASE H-LIKE SUPERFAMILY PROTEIN"/>
    <property type="match status" value="1"/>
</dbReference>
<reference evidence="2 3" key="1">
    <citation type="journal article" date="2024" name="G3 (Bethesda)">
        <title>Genome assembly of Hibiscus sabdariffa L. provides insights into metabolisms of medicinal natural products.</title>
        <authorList>
            <person name="Kim T."/>
        </authorList>
    </citation>
    <scope>NUCLEOTIDE SEQUENCE [LARGE SCALE GENOMIC DNA]</scope>
    <source>
        <strain evidence="2">TK-2024</strain>
        <tissue evidence="2">Old leaves</tissue>
    </source>
</reference>
<dbReference type="InterPro" id="IPR036397">
    <property type="entry name" value="RNaseH_sf"/>
</dbReference>
<comment type="caution">
    <text evidence="2">The sequence shown here is derived from an EMBL/GenBank/DDBJ whole genome shotgun (WGS) entry which is preliminary data.</text>
</comment>
<sequence>MVRTTSRWVKVNVDGVVGGQGGVAFSMCVIRDGNGDWIVDFARKIGICLVLLAELWGAYDGLCRAWRLDYCKIELDLDNITVMKILMGETIVLCDNAITARIQELLSMYDIGSTNFSHCSG</sequence>
<evidence type="ECO:0000259" key="1">
    <source>
        <dbReference type="Pfam" id="PF13456"/>
    </source>
</evidence>
<feature type="domain" description="RNase H type-1" evidence="1">
    <location>
        <begin position="12"/>
        <end position="90"/>
    </location>
</feature>
<dbReference type="InterPro" id="IPR012337">
    <property type="entry name" value="RNaseH-like_sf"/>
</dbReference>
<keyword evidence="3" id="KW-1185">Reference proteome</keyword>
<dbReference type="InterPro" id="IPR002156">
    <property type="entry name" value="RNaseH_domain"/>
</dbReference>
<organism evidence="2 3">
    <name type="scientific">Hibiscus sabdariffa</name>
    <name type="common">roselle</name>
    <dbReference type="NCBI Taxonomy" id="183260"/>
    <lineage>
        <taxon>Eukaryota</taxon>
        <taxon>Viridiplantae</taxon>
        <taxon>Streptophyta</taxon>
        <taxon>Embryophyta</taxon>
        <taxon>Tracheophyta</taxon>
        <taxon>Spermatophyta</taxon>
        <taxon>Magnoliopsida</taxon>
        <taxon>eudicotyledons</taxon>
        <taxon>Gunneridae</taxon>
        <taxon>Pentapetalae</taxon>
        <taxon>rosids</taxon>
        <taxon>malvids</taxon>
        <taxon>Malvales</taxon>
        <taxon>Malvaceae</taxon>
        <taxon>Malvoideae</taxon>
        <taxon>Hibiscus</taxon>
    </lineage>
</organism>
<name>A0ABR2PC24_9ROSI</name>
<dbReference type="Proteomes" id="UP001396334">
    <property type="component" value="Unassembled WGS sequence"/>
</dbReference>